<reference evidence="7 8" key="1">
    <citation type="journal article" date="2020" name="ISME J.">
        <title>Parallel Reductive Genome Evolution in Desulfovibrio Ectosymbionts Independently Acquired by Trichonympha Protists in the Termite Gut.</title>
        <authorList>
            <person name="Takeuchi M."/>
            <person name="Kuwahara H."/>
            <person name="Murakami T."/>
            <person name="Takahashi K."/>
            <person name="Kajitani R."/>
            <person name="Toyoda A."/>
            <person name="Itoh T."/>
            <person name="Ohkuma M."/>
            <person name="Hongoh Y."/>
        </authorList>
    </citation>
    <scope>NUCLEOTIDE SEQUENCE [LARGE SCALE GENOMIC DNA]</scope>
    <source>
        <strain evidence="7">ZnDsv-02</strain>
    </source>
</reference>
<dbReference type="Proteomes" id="UP000505077">
    <property type="component" value="Unassembled WGS sequence"/>
</dbReference>
<dbReference type="Gene3D" id="6.10.250.3130">
    <property type="match status" value="1"/>
</dbReference>
<dbReference type="GO" id="GO:0003735">
    <property type="term" value="F:structural constituent of ribosome"/>
    <property type="evidence" value="ECO:0007669"/>
    <property type="project" value="InterPro"/>
</dbReference>
<name>A0A6L2R6V6_9BACT</name>
<dbReference type="Pfam" id="PF00312">
    <property type="entry name" value="Ribosomal_S15"/>
    <property type="match status" value="1"/>
</dbReference>
<dbReference type="PANTHER" id="PTHR23321:SF26">
    <property type="entry name" value="SMALL RIBOSOMAL SUBUNIT PROTEIN US15M"/>
    <property type="match status" value="1"/>
</dbReference>
<gene>
    <name evidence="4 7" type="primary">rpsO</name>
    <name evidence="7" type="ORF">ZNDK_1062</name>
</gene>
<evidence type="ECO:0000256" key="1">
    <source>
        <dbReference type="ARBA" id="ARBA00022980"/>
    </source>
</evidence>
<dbReference type="SUPFAM" id="SSF47060">
    <property type="entry name" value="S15/NS1 RNA-binding domain"/>
    <property type="match status" value="1"/>
</dbReference>
<keyword evidence="4 6" id="KW-0694">RNA-binding</keyword>
<dbReference type="CDD" id="cd00353">
    <property type="entry name" value="Ribosomal_S15p_S13e"/>
    <property type="match status" value="1"/>
</dbReference>
<dbReference type="SMART" id="SM01387">
    <property type="entry name" value="Ribosomal_S15"/>
    <property type="match status" value="1"/>
</dbReference>
<evidence type="ECO:0000313" key="7">
    <source>
        <dbReference type="EMBL" id="GFH63291.1"/>
    </source>
</evidence>
<dbReference type="InterPro" id="IPR000589">
    <property type="entry name" value="Ribosomal_uS15"/>
</dbReference>
<dbReference type="Gene3D" id="1.10.287.10">
    <property type="entry name" value="S15/NS1, RNA-binding"/>
    <property type="match status" value="1"/>
</dbReference>
<evidence type="ECO:0000256" key="6">
    <source>
        <dbReference type="RuleBase" id="RU004524"/>
    </source>
</evidence>
<dbReference type="FunFam" id="1.10.287.10:FF:000002">
    <property type="entry name" value="30S ribosomal protein S15"/>
    <property type="match status" value="1"/>
</dbReference>
<keyword evidence="2 4" id="KW-0687">Ribonucleoprotein</keyword>
<keyword evidence="1 4" id="KW-0689">Ribosomal protein</keyword>
<comment type="similarity">
    <text evidence="4 5">Belongs to the universal ribosomal protein uS15 family.</text>
</comment>
<dbReference type="NCBIfam" id="TIGR00952">
    <property type="entry name" value="S15_bact"/>
    <property type="match status" value="1"/>
</dbReference>
<dbReference type="PROSITE" id="PS00362">
    <property type="entry name" value="RIBOSOMAL_S15"/>
    <property type="match status" value="1"/>
</dbReference>
<dbReference type="EMBL" id="BLLL01000012">
    <property type="protein sequence ID" value="GFH63291.1"/>
    <property type="molecule type" value="Genomic_DNA"/>
</dbReference>
<evidence type="ECO:0000256" key="4">
    <source>
        <dbReference type="HAMAP-Rule" id="MF_01343"/>
    </source>
</evidence>
<dbReference type="PANTHER" id="PTHR23321">
    <property type="entry name" value="RIBOSOMAL PROTEIN S15, BACTERIAL AND ORGANELLAR"/>
    <property type="match status" value="1"/>
</dbReference>
<evidence type="ECO:0000256" key="5">
    <source>
        <dbReference type="RuleBase" id="RU003919"/>
    </source>
</evidence>
<sequence length="89" mass="10316">MVMDVEQKKSVIETHARHEGDTGSPEVQVALLTARIEGLTGHFKVHKKDFHSRTGLLKLVGRRRNILNYLKNKDIQRYRLVIEKLGLRK</sequence>
<dbReference type="HAMAP" id="MF_01343_B">
    <property type="entry name" value="Ribosomal_uS15_B"/>
    <property type="match status" value="1"/>
</dbReference>
<dbReference type="AlphaFoldDB" id="A0A6L2R6V6"/>
<evidence type="ECO:0000256" key="3">
    <source>
        <dbReference type="ARBA" id="ARBA00064542"/>
    </source>
</evidence>
<protein>
    <recommendedName>
        <fullName evidence="4">Small ribosomal subunit protein uS15</fullName>
    </recommendedName>
</protein>
<accession>A0A6L2R6V6</accession>
<dbReference type="GO" id="GO:0019843">
    <property type="term" value="F:rRNA binding"/>
    <property type="evidence" value="ECO:0007669"/>
    <property type="project" value="UniProtKB-UniRule"/>
</dbReference>
<comment type="function">
    <text evidence="4 6">One of the primary rRNA binding proteins, it binds directly to 16S rRNA where it helps nucleate assembly of the platform of the 30S subunit by binding and bridging several RNA helices of the 16S rRNA.</text>
</comment>
<comment type="function">
    <text evidence="4">Forms an intersubunit bridge (bridge B4) with the 23S rRNA of the 50S subunit in the ribosome.</text>
</comment>
<dbReference type="InterPro" id="IPR005290">
    <property type="entry name" value="Ribosomal_uS15_bac-type"/>
</dbReference>
<keyword evidence="4 6" id="KW-0699">rRNA-binding</keyword>
<evidence type="ECO:0000256" key="2">
    <source>
        <dbReference type="ARBA" id="ARBA00023274"/>
    </source>
</evidence>
<dbReference type="GO" id="GO:0022627">
    <property type="term" value="C:cytosolic small ribosomal subunit"/>
    <property type="evidence" value="ECO:0007669"/>
    <property type="project" value="TreeGrafter"/>
</dbReference>
<dbReference type="GO" id="GO:0006412">
    <property type="term" value="P:translation"/>
    <property type="evidence" value="ECO:0007669"/>
    <property type="project" value="UniProtKB-UniRule"/>
</dbReference>
<comment type="subunit">
    <text evidence="3 4">Part of the 30S ribosomal subunit. Forms a bridge to the 50S subunit in the 70S ribosome, contacting the 23S rRNA.</text>
</comment>
<dbReference type="InterPro" id="IPR009068">
    <property type="entry name" value="uS15_NS1_RNA-bd_sf"/>
</dbReference>
<comment type="caution">
    <text evidence="7">The sequence shown here is derived from an EMBL/GenBank/DDBJ whole genome shotgun (WGS) entry which is preliminary data.</text>
</comment>
<proteinExistence type="inferred from homology"/>
<evidence type="ECO:0000313" key="8">
    <source>
        <dbReference type="Proteomes" id="UP000505077"/>
    </source>
</evidence>
<organism evidence="7 8">
    <name type="scientific">Candidatus Desulfovibrio kirbyi</name>
    <dbReference type="NCBI Taxonomy" id="2696086"/>
    <lineage>
        <taxon>Bacteria</taxon>
        <taxon>Pseudomonadati</taxon>
        <taxon>Thermodesulfobacteriota</taxon>
        <taxon>Desulfovibrionia</taxon>
        <taxon>Desulfovibrionales</taxon>
        <taxon>Desulfovibrionaceae</taxon>
        <taxon>Desulfovibrio</taxon>
    </lineage>
</organism>